<dbReference type="AlphaFoldDB" id="A0A0D8XAC6"/>
<evidence type="ECO:0000313" key="2">
    <source>
        <dbReference type="Proteomes" id="UP000053766"/>
    </source>
</evidence>
<keyword evidence="2" id="KW-1185">Reference proteome</keyword>
<evidence type="ECO:0000313" key="1">
    <source>
        <dbReference type="EMBL" id="KJH40692.1"/>
    </source>
</evidence>
<proteinExistence type="predicted"/>
<reference evidence="2" key="2">
    <citation type="journal article" date="2016" name="Sci. Rep.">
        <title>Dictyocaulus viviparus genome, variome and transcriptome elucidate lungworm biology and support future intervention.</title>
        <authorList>
            <person name="McNulty S.N."/>
            <person name="Strube C."/>
            <person name="Rosa B.A."/>
            <person name="Martin J.C."/>
            <person name="Tyagi R."/>
            <person name="Choi Y.J."/>
            <person name="Wang Q."/>
            <person name="Hallsworth Pepin K."/>
            <person name="Zhang X."/>
            <person name="Ozersky P."/>
            <person name="Wilson R.K."/>
            <person name="Sternberg P.W."/>
            <person name="Gasser R.B."/>
            <person name="Mitreva M."/>
        </authorList>
    </citation>
    <scope>NUCLEOTIDE SEQUENCE [LARGE SCALE GENOMIC DNA]</scope>
    <source>
        <strain evidence="2">HannoverDv2000</strain>
    </source>
</reference>
<accession>A0A0D8XAC6</accession>
<sequence length="72" mass="8529">MKRNVKGFRSIGQLHTLVHRKFIELTYYKKVDDDQTVLVLVINVYPQLFNIAHGNWFDAFHLFGTDKSQYGR</sequence>
<dbReference type="Pfam" id="PF09612">
    <property type="entry name" value="HtrL_YibB"/>
    <property type="match status" value="1"/>
</dbReference>
<organism evidence="1 2">
    <name type="scientific">Dictyocaulus viviparus</name>
    <name type="common">Bovine lungworm</name>
    <dbReference type="NCBI Taxonomy" id="29172"/>
    <lineage>
        <taxon>Eukaryota</taxon>
        <taxon>Metazoa</taxon>
        <taxon>Ecdysozoa</taxon>
        <taxon>Nematoda</taxon>
        <taxon>Chromadorea</taxon>
        <taxon>Rhabditida</taxon>
        <taxon>Rhabditina</taxon>
        <taxon>Rhabditomorpha</taxon>
        <taxon>Strongyloidea</taxon>
        <taxon>Metastrongylidae</taxon>
        <taxon>Dictyocaulus</taxon>
    </lineage>
</organism>
<dbReference type="STRING" id="29172.A0A0D8XAC6"/>
<reference evidence="1 2" key="1">
    <citation type="submission" date="2013-11" db="EMBL/GenBank/DDBJ databases">
        <title>Draft genome of the bovine lungworm Dictyocaulus viviparus.</title>
        <authorList>
            <person name="Mitreva M."/>
        </authorList>
    </citation>
    <scope>NUCLEOTIDE SEQUENCE [LARGE SCALE GENOMIC DNA]</scope>
    <source>
        <strain evidence="1 2">HannoverDv2000</strain>
    </source>
</reference>
<dbReference type="InterPro" id="IPR011735">
    <property type="entry name" value="WlaTC/HtrL_glycosyltransf"/>
</dbReference>
<dbReference type="OrthoDB" id="411632at2759"/>
<dbReference type="EMBL" id="KN717049">
    <property type="protein sequence ID" value="KJH40692.1"/>
    <property type="molecule type" value="Genomic_DNA"/>
</dbReference>
<dbReference type="Proteomes" id="UP000053766">
    <property type="component" value="Unassembled WGS sequence"/>
</dbReference>
<gene>
    <name evidence="1" type="ORF">DICVIV_13345</name>
</gene>
<protein>
    <submittedName>
        <fullName evidence="1">Uncharacterized protein</fullName>
    </submittedName>
</protein>
<name>A0A0D8XAC6_DICVI</name>